<proteinExistence type="predicted"/>
<dbReference type="Proteomes" id="UP001154329">
    <property type="component" value="Chromosome 2"/>
</dbReference>
<reference evidence="2" key="2">
    <citation type="submission" date="2022-10" db="EMBL/GenBank/DDBJ databases">
        <authorList>
            <consortium name="ENA_rothamsted_submissions"/>
            <consortium name="culmorum"/>
            <person name="King R."/>
        </authorList>
    </citation>
    <scope>NUCLEOTIDE SEQUENCE</scope>
</reference>
<dbReference type="AlphaFoldDB" id="A0A9P0J1R8"/>
<dbReference type="EMBL" id="OU899035">
    <property type="protein sequence ID" value="CAH1724909.1"/>
    <property type="molecule type" value="Genomic_DNA"/>
</dbReference>
<evidence type="ECO:0000313" key="2">
    <source>
        <dbReference type="EMBL" id="CAH1724909.1"/>
    </source>
</evidence>
<evidence type="ECO:0000313" key="3">
    <source>
        <dbReference type="Proteomes" id="UP001154329"/>
    </source>
</evidence>
<reference evidence="2" key="1">
    <citation type="submission" date="2022-02" db="EMBL/GenBank/DDBJ databases">
        <authorList>
            <person name="King R."/>
        </authorList>
    </citation>
    <scope>NUCLEOTIDE SEQUENCE</scope>
</reference>
<keyword evidence="3" id="KW-1185">Reference proteome</keyword>
<name>A0A9P0J1R8_APHGO</name>
<evidence type="ECO:0000256" key="1">
    <source>
        <dbReference type="SAM" id="MobiDB-lite"/>
    </source>
</evidence>
<feature type="region of interest" description="Disordered" evidence="1">
    <location>
        <begin position="30"/>
        <end position="49"/>
    </location>
</feature>
<accession>A0A9P0J1R8</accession>
<protein>
    <submittedName>
        <fullName evidence="2">Uncharacterized protein</fullName>
    </submittedName>
</protein>
<sequence length="173" mass="18924">MTDTHNDIISYTIESRGGRYCVSWAHHSPSLSRSPPLNGLPPSPNAQQRRTDIVAVSRKRSADGTVIVQVSCRSVAHCCPAALSVFHSASQSSIASYSFSSVFHSTSCAKIFAPPTFSSFRNIPTPPVPGIRLPLKSEENCGECYPRTNHRRDIIVIVVIIHGPVCTNRFTFV</sequence>
<gene>
    <name evidence="2" type="ORF">APHIGO_LOCUS6109</name>
</gene>
<organism evidence="2 3">
    <name type="scientific">Aphis gossypii</name>
    <name type="common">Cotton aphid</name>
    <dbReference type="NCBI Taxonomy" id="80765"/>
    <lineage>
        <taxon>Eukaryota</taxon>
        <taxon>Metazoa</taxon>
        <taxon>Ecdysozoa</taxon>
        <taxon>Arthropoda</taxon>
        <taxon>Hexapoda</taxon>
        <taxon>Insecta</taxon>
        <taxon>Pterygota</taxon>
        <taxon>Neoptera</taxon>
        <taxon>Paraneoptera</taxon>
        <taxon>Hemiptera</taxon>
        <taxon>Sternorrhyncha</taxon>
        <taxon>Aphidomorpha</taxon>
        <taxon>Aphidoidea</taxon>
        <taxon>Aphididae</taxon>
        <taxon>Aphidini</taxon>
        <taxon>Aphis</taxon>
        <taxon>Aphis</taxon>
    </lineage>
</organism>